<proteinExistence type="predicted"/>
<dbReference type="EMBL" id="BOPZ01000031">
    <property type="protein sequence ID" value="GIM30256.1"/>
    <property type="molecule type" value="Genomic_DNA"/>
</dbReference>
<dbReference type="Proteomes" id="UP000679179">
    <property type="component" value="Unassembled WGS sequence"/>
</dbReference>
<evidence type="ECO:0000313" key="3">
    <source>
        <dbReference type="EMBL" id="GIM30256.1"/>
    </source>
</evidence>
<evidence type="ECO:0000313" key="4">
    <source>
        <dbReference type="Proteomes" id="UP000679179"/>
    </source>
</evidence>
<dbReference type="Gene3D" id="3.40.50.2000">
    <property type="entry name" value="Glycogen Phosphorylase B"/>
    <property type="match status" value="2"/>
</dbReference>
<dbReference type="PANTHER" id="PTHR45947">
    <property type="entry name" value="SULFOQUINOVOSYL TRANSFERASE SQD2"/>
    <property type="match status" value="1"/>
</dbReference>
<dbReference type="GO" id="GO:0016757">
    <property type="term" value="F:glycosyltransferase activity"/>
    <property type="evidence" value="ECO:0007669"/>
    <property type="project" value="InterPro"/>
</dbReference>
<sequence>MHILIIPSWYKTESNPTLGSFFREQAQALVRAGHKVTLLFPEISYDTKDIFNTKISIFDDEGVSTYTKKQYMIPKTGCFGFNVSFYKGINDLYNEAVKQVGTPDIIHAHSCLWAGYSAMKLSSKKNIPYLITEHFTKYSRGLIKSHEKPLIKKQIKYASKVIAVSEGLKNDLEEYSLGKEILVISNMVDVNKFALREQKSQNDKFKFLSVCYLMQKKGLDILLKAFAKSFKGYEDVELIIGGDGEEKDNLLRLTNELGISSQVKFLGALNRDEVIENMQSCNAFVLPSRFETFGVVFIEALACGKPIIATKTGGPDGIVNKGNGFLVEVEDIEGLSIAMKKIIDNISCYDAELIRTDCIKRFSEKAVITQFEQVYKDILGKK</sequence>
<name>A0A919VHZ7_9CLOT</name>
<feature type="domain" description="Glycosyl transferase family 1" evidence="1">
    <location>
        <begin position="196"/>
        <end position="345"/>
    </location>
</feature>
<keyword evidence="3" id="KW-0808">Transferase</keyword>
<dbReference type="SUPFAM" id="SSF53756">
    <property type="entry name" value="UDP-Glycosyltransferase/glycogen phosphorylase"/>
    <property type="match status" value="1"/>
</dbReference>
<dbReference type="InterPro" id="IPR028098">
    <property type="entry name" value="Glyco_trans_4-like_N"/>
</dbReference>
<comment type="caution">
    <text evidence="3">The sequence shown here is derived from an EMBL/GenBank/DDBJ whole genome shotgun (WGS) entry which is preliminary data.</text>
</comment>
<evidence type="ECO:0000259" key="1">
    <source>
        <dbReference type="Pfam" id="PF00534"/>
    </source>
</evidence>
<reference evidence="3" key="1">
    <citation type="submission" date="2021-03" db="EMBL/GenBank/DDBJ databases">
        <title>Taxonomic study of Clostridium polyendosporum from meadow-gley soil under rice.</title>
        <authorList>
            <person name="Kobayashi H."/>
            <person name="Tanizawa Y."/>
            <person name="Yagura M."/>
        </authorList>
    </citation>
    <scope>NUCLEOTIDE SEQUENCE</scope>
    <source>
        <strain evidence="3">JCM 30710</strain>
    </source>
</reference>
<evidence type="ECO:0000259" key="2">
    <source>
        <dbReference type="Pfam" id="PF13439"/>
    </source>
</evidence>
<dbReference type="Pfam" id="PF00534">
    <property type="entry name" value="Glycos_transf_1"/>
    <property type="match status" value="1"/>
</dbReference>
<organism evidence="3 4">
    <name type="scientific">Clostridium polyendosporum</name>
    <dbReference type="NCBI Taxonomy" id="69208"/>
    <lineage>
        <taxon>Bacteria</taxon>
        <taxon>Bacillati</taxon>
        <taxon>Bacillota</taxon>
        <taxon>Clostridia</taxon>
        <taxon>Eubacteriales</taxon>
        <taxon>Clostridiaceae</taxon>
        <taxon>Clostridium</taxon>
    </lineage>
</organism>
<dbReference type="InterPro" id="IPR001296">
    <property type="entry name" value="Glyco_trans_1"/>
</dbReference>
<keyword evidence="4" id="KW-1185">Reference proteome</keyword>
<protein>
    <submittedName>
        <fullName evidence="3">Glycosyl transferase family 1</fullName>
    </submittedName>
</protein>
<dbReference type="RefSeq" id="WP_212904935.1">
    <property type="nucleotide sequence ID" value="NZ_BOPZ01000031.1"/>
</dbReference>
<dbReference type="Pfam" id="PF13439">
    <property type="entry name" value="Glyco_transf_4"/>
    <property type="match status" value="1"/>
</dbReference>
<feature type="domain" description="Glycosyltransferase subfamily 4-like N-terminal" evidence="2">
    <location>
        <begin position="21"/>
        <end position="191"/>
    </location>
</feature>
<accession>A0A919VHZ7</accession>
<gene>
    <name evidence="3" type="ORF">CPJCM30710_29220</name>
</gene>
<dbReference type="AlphaFoldDB" id="A0A919VHZ7"/>
<dbReference type="InterPro" id="IPR050194">
    <property type="entry name" value="Glycosyltransferase_grp1"/>
</dbReference>
<dbReference type="PANTHER" id="PTHR45947:SF3">
    <property type="entry name" value="SULFOQUINOVOSYL TRANSFERASE SQD2"/>
    <property type="match status" value="1"/>
</dbReference>